<name>A0A0G1HZ67_9BACT</name>
<reference evidence="2 3" key="1">
    <citation type="journal article" date="2015" name="Nature">
        <title>rRNA introns, odd ribosomes, and small enigmatic genomes across a large radiation of phyla.</title>
        <authorList>
            <person name="Brown C.T."/>
            <person name="Hug L.A."/>
            <person name="Thomas B.C."/>
            <person name="Sharon I."/>
            <person name="Castelle C.J."/>
            <person name="Singh A."/>
            <person name="Wilkins M.J."/>
            <person name="Williams K.H."/>
            <person name="Banfield J.F."/>
        </authorList>
    </citation>
    <scope>NUCLEOTIDE SEQUENCE [LARGE SCALE GENOMIC DNA]</scope>
</reference>
<proteinExistence type="predicted"/>
<protein>
    <submittedName>
        <fullName evidence="2">Uncharacterized protein</fullName>
    </submittedName>
</protein>
<comment type="caution">
    <text evidence="2">The sequence shown here is derived from an EMBL/GenBank/DDBJ whole genome shotgun (WGS) entry which is preliminary data.</text>
</comment>
<dbReference type="AlphaFoldDB" id="A0A0G1HZ67"/>
<gene>
    <name evidence="2" type="ORF">UW44_C0003G0078</name>
</gene>
<feature type="region of interest" description="Disordered" evidence="1">
    <location>
        <begin position="32"/>
        <end position="51"/>
    </location>
</feature>
<evidence type="ECO:0000313" key="3">
    <source>
        <dbReference type="Proteomes" id="UP000034006"/>
    </source>
</evidence>
<dbReference type="STRING" id="1618387.UW44_C0003G0078"/>
<evidence type="ECO:0000256" key="1">
    <source>
        <dbReference type="SAM" id="MobiDB-lite"/>
    </source>
</evidence>
<dbReference type="Proteomes" id="UP000034006">
    <property type="component" value="Unassembled WGS sequence"/>
</dbReference>
<organism evidence="2 3">
    <name type="scientific">Candidatus Collierbacteria bacterium GW2011_GWB2_44_22</name>
    <dbReference type="NCBI Taxonomy" id="1618387"/>
    <lineage>
        <taxon>Bacteria</taxon>
        <taxon>Candidatus Collieribacteriota</taxon>
    </lineage>
</organism>
<evidence type="ECO:0000313" key="2">
    <source>
        <dbReference type="EMBL" id="KKT52235.1"/>
    </source>
</evidence>
<dbReference type="EMBL" id="LCIH01000003">
    <property type="protein sequence ID" value="KKT52235.1"/>
    <property type="molecule type" value="Genomic_DNA"/>
</dbReference>
<accession>A0A0G1HZ67</accession>
<sequence length="216" mass="24339">MTRKSKKVFLFVLILLLIFLFIFSRRALSPTKNQQPITKNSPSPTPSQVFSSTTKCQNVVVSAGETVELFTYQSGNFTRFDYRVAAMTEEKAINLQVFSDGQWLYVWNQPHRYNKDDVIVNPPGKKIKLSSPPLVIATSTLDEVKRISGSNISGDRLCYTWDDLDPVFKVPADFTFEDSNETTQKIKEDLSKICQICSKTSNETAASACRTNLSCL</sequence>